<keyword evidence="2" id="KW-1185">Reference proteome</keyword>
<name>A0A9D4LG92_DREPO</name>
<sequence>MTTVVLAPVCSPAVGQTRLGTVAPHVIQPYRASTLPICGRIQGCGCEPVPAKIVVIAIRIAIKQALTEK</sequence>
<protein>
    <submittedName>
        <fullName evidence="1">Uncharacterized protein</fullName>
    </submittedName>
</protein>
<evidence type="ECO:0000313" key="1">
    <source>
        <dbReference type="EMBL" id="KAH3856737.1"/>
    </source>
</evidence>
<reference evidence="1" key="2">
    <citation type="submission" date="2020-11" db="EMBL/GenBank/DDBJ databases">
        <authorList>
            <person name="McCartney M.A."/>
            <person name="Auch B."/>
            <person name="Kono T."/>
            <person name="Mallez S."/>
            <person name="Becker A."/>
            <person name="Gohl D.M."/>
            <person name="Silverstein K.A.T."/>
            <person name="Koren S."/>
            <person name="Bechman K.B."/>
            <person name="Herman A."/>
            <person name="Abrahante J.E."/>
            <person name="Garbe J."/>
        </authorList>
    </citation>
    <scope>NUCLEOTIDE SEQUENCE</scope>
    <source>
        <strain evidence="1">Duluth1</strain>
        <tissue evidence="1">Whole animal</tissue>
    </source>
</reference>
<gene>
    <name evidence="1" type="ORF">DPMN_099330</name>
</gene>
<dbReference type="EMBL" id="JAIWYP010000003">
    <property type="protein sequence ID" value="KAH3856737.1"/>
    <property type="molecule type" value="Genomic_DNA"/>
</dbReference>
<evidence type="ECO:0000313" key="2">
    <source>
        <dbReference type="Proteomes" id="UP000828390"/>
    </source>
</evidence>
<dbReference type="Proteomes" id="UP000828390">
    <property type="component" value="Unassembled WGS sequence"/>
</dbReference>
<reference evidence="1" key="1">
    <citation type="journal article" date="2019" name="bioRxiv">
        <title>The Genome of the Zebra Mussel, Dreissena polymorpha: A Resource for Invasive Species Research.</title>
        <authorList>
            <person name="McCartney M.A."/>
            <person name="Auch B."/>
            <person name="Kono T."/>
            <person name="Mallez S."/>
            <person name="Zhang Y."/>
            <person name="Obille A."/>
            <person name="Becker A."/>
            <person name="Abrahante J.E."/>
            <person name="Garbe J."/>
            <person name="Badalamenti J.P."/>
            <person name="Herman A."/>
            <person name="Mangelson H."/>
            <person name="Liachko I."/>
            <person name="Sullivan S."/>
            <person name="Sone E.D."/>
            <person name="Koren S."/>
            <person name="Silverstein K.A.T."/>
            <person name="Beckman K.B."/>
            <person name="Gohl D.M."/>
        </authorList>
    </citation>
    <scope>NUCLEOTIDE SEQUENCE</scope>
    <source>
        <strain evidence="1">Duluth1</strain>
        <tissue evidence="1">Whole animal</tissue>
    </source>
</reference>
<proteinExistence type="predicted"/>
<comment type="caution">
    <text evidence="1">The sequence shown here is derived from an EMBL/GenBank/DDBJ whole genome shotgun (WGS) entry which is preliminary data.</text>
</comment>
<organism evidence="1 2">
    <name type="scientific">Dreissena polymorpha</name>
    <name type="common">Zebra mussel</name>
    <name type="synonym">Mytilus polymorpha</name>
    <dbReference type="NCBI Taxonomy" id="45954"/>
    <lineage>
        <taxon>Eukaryota</taxon>
        <taxon>Metazoa</taxon>
        <taxon>Spiralia</taxon>
        <taxon>Lophotrochozoa</taxon>
        <taxon>Mollusca</taxon>
        <taxon>Bivalvia</taxon>
        <taxon>Autobranchia</taxon>
        <taxon>Heteroconchia</taxon>
        <taxon>Euheterodonta</taxon>
        <taxon>Imparidentia</taxon>
        <taxon>Neoheterodontei</taxon>
        <taxon>Myida</taxon>
        <taxon>Dreissenoidea</taxon>
        <taxon>Dreissenidae</taxon>
        <taxon>Dreissena</taxon>
    </lineage>
</organism>
<dbReference type="AlphaFoldDB" id="A0A9D4LG92"/>
<accession>A0A9D4LG92</accession>